<organism evidence="1">
    <name type="scientific">marine sediment metagenome</name>
    <dbReference type="NCBI Taxonomy" id="412755"/>
    <lineage>
        <taxon>unclassified sequences</taxon>
        <taxon>metagenomes</taxon>
        <taxon>ecological metagenomes</taxon>
    </lineage>
</organism>
<name>A0A0F9IN56_9ZZZZ</name>
<accession>A0A0F9IN56</accession>
<reference evidence="1" key="1">
    <citation type="journal article" date="2015" name="Nature">
        <title>Complex archaea that bridge the gap between prokaryotes and eukaryotes.</title>
        <authorList>
            <person name="Spang A."/>
            <person name="Saw J.H."/>
            <person name="Jorgensen S.L."/>
            <person name="Zaremba-Niedzwiedzka K."/>
            <person name="Martijn J."/>
            <person name="Lind A.E."/>
            <person name="van Eijk R."/>
            <person name="Schleper C."/>
            <person name="Guy L."/>
            <person name="Ettema T.J."/>
        </authorList>
    </citation>
    <scope>NUCLEOTIDE SEQUENCE</scope>
</reference>
<sequence>AQIVAAVMAVVNGVLRLITSQAVK</sequence>
<feature type="non-terminal residue" evidence="1">
    <location>
        <position position="1"/>
    </location>
</feature>
<dbReference type="AlphaFoldDB" id="A0A0F9IN56"/>
<proteinExistence type="predicted"/>
<dbReference type="EMBL" id="LAZR01018730">
    <property type="protein sequence ID" value="KKL95220.1"/>
    <property type="molecule type" value="Genomic_DNA"/>
</dbReference>
<evidence type="ECO:0000313" key="1">
    <source>
        <dbReference type="EMBL" id="KKL95220.1"/>
    </source>
</evidence>
<comment type="caution">
    <text evidence="1">The sequence shown here is derived from an EMBL/GenBank/DDBJ whole genome shotgun (WGS) entry which is preliminary data.</text>
</comment>
<gene>
    <name evidence="1" type="ORF">LCGC14_1856730</name>
</gene>
<protein>
    <submittedName>
        <fullName evidence="1">Uncharacterized protein</fullName>
    </submittedName>
</protein>